<dbReference type="EMBL" id="BMAC01001660">
    <property type="protein sequence ID" value="GFQ07666.1"/>
    <property type="molecule type" value="Genomic_DNA"/>
</dbReference>
<accession>A0A830DLN6</accession>
<organism evidence="2 3">
    <name type="scientific">Phtheirospermum japonicum</name>
    <dbReference type="NCBI Taxonomy" id="374723"/>
    <lineage>
        <taxon>Eukaryota</taxon>
        <taxon>Viridiplantae</taxon>
        <taxon>Streptophyta</taxon>
        <taxon>Embryophyta</taxon>
        <taxon>Tracheophyta</taxon>
        <taxon>Spermatophyta</taxon>
        <taxon>Magnoliopsida</taxon>
        <taxon>eudicotyledons</taxon>
        <taxon>Gunneridae</taxon>
        <taxon>Pentapetalae</taxon>
        <taxon>asterids</taxon>
        <taxon>lamiids</taxon>
        <taxon>Lamiales</taxon>
        <taxon>Orobanchaceae</taxon>
        <taxon>Orobanchaceae incertae sedis</taxon>
        <taxon>Phtheirospermum</taxon>
    </lineage>
</organism>
<evidence type="ECO:0000313" key="2">
    <source>
        <dbReference type="EMBL" id="GFQ07666.1"/>
    </source>
</evidence>
<reference evidence="2" key="1">
    <citation type="submission" date="2020-07" db="EMBL/GenBank/DDBJ databases">
        <title>Ethylene signaling mediates host invasion by parasitic plants.</title>
        <authorList>
            <person name="Yoshida S."/>
        </authorList>
    </citation>
    <scope>NUCLEOTIDE SEQUENCE</scope>
    <source>
        <strain evidence="2">Okayama</strain>
    </source>
</reference>
<comment type="caution">
    <text evidence="2">The sequence shown here is derived from an EMBL/GenBank/DDBJ whole genome shotgun (WGS) entry which is preliminary data.</text>
</comment>
<evidence type="ECO:0000256" key="1">
    <source>
        <dbReference type="SAM" id="MobiDB-lite"/>
    </source>
</evidence>
<keyword evidence="3" id="KW-1185">Reference proteome</keyword>
<proteinExistence type="predicted"/>
<protein>
    <submittedName>
        <fullName evidence="2">Uncharacterized protein</fullName>
    </submittedName>
</protein>
<feature type="region of interest" description="Disordered" evidence="1">
    <location>
        <begin position="162"/>
        <end position="182"/>
    </location>
</feature>
<sequence>MATSPLKEVRSSLGEASSYTGNGNPKMGTRLLSYLFIGGPTPGPPDLGSVCRLISLIYTHMCTTPSNHRHQQAGGIGQRGGSRSEKGEQRPWGALVAVYEMVDCFLVNIRGALLAVYEMVDCFLDYMVCIKKLQEYLDKTHFIMGLYGMLVKATGFGGLARRRSANSPPSTLPSNTFSSTSSRTNGVKLQFKAKPTIEHTESSESLKFEIEIVSVHCSFRFLSIRLDEPAGWPIDRGPAVMDCGLNPRRASADWAGLARLTMLIAVALRAGMWRRTICYYMTLAQETVVLEEDSNKRFENFENCPVSLKSSRFMSSKYRRFENCHIKNRLKKLFEFFTTSSSPLHSTITTAAINIISVFNIPRCKEVGELNDFFGEVGELVGGVATWSMRMSSHIGSRPLMFVIGDRARSWDLSGEVARRIVEGLVDR</sequence>
<dbReference type="Proteomes" id="UP000653305">
    <property type="component" value="Unassembled WGS sequence"/>
</dbReference>
<evidence type="ECO:0000313" key="3">
    <source>
        <dbReference type="Proteomes" id="UP000653305"/>
    </source>
</evidence>
<feature type="region of interest" description="Disordered" evidence="1">
    <location>
        <begin position="1"/>
        <end position="21"/>
    </location>
</feature>
<name>A0A830DLN6_9LAMI</name>
<gene>
    <name evidence="2" type="ORF">PHJA_002910700</name>
</gene>
<feature type="region of interest" description="Disordered" evidence="1">
    <location>
        <begin position="66"/>
        <end position="87"/>
    </location>
</feature>
<dbReference type="AlphaFoldDB" id="A0A830DLN6"/>
<feature type="compositionally biased region" description="Low complexity" evidence="1">
    <location>
        <begin position="165"/>
        <end position="182"/>
    </location>
</feature>